<dbReference type="eggNOG" id="COG0440">
    <property type="taxonomic scope" value="Bacteria"/>
</dbReference>
<dbReference type="Pfam" id="PF10369">
    <property type="entry name" value="ALS_ss_C"/>
    <property type="match status" value="1"/>
</dbReference>
<feature type="domain" description="ACT" evidence="9">
    <location>
        <begin position="15"/>
        <end position="89"/>
    </location>
</feature>
<evidence type="ECO:0000256" key="4">
    <source>
        <dbReference type="ARBA" id="ARBA00011744"/>
    </source>
</evidence>
<dbReference type="Pfam" id="PF22629">
    <property type="entry name" value="ACT_AHAS_ss"/>
    <property type="match status" value="1"/>
</dbReference>
<accession>A0A080N318</accession>
<dbReference type="FunFam" id="3.30.70.260:FF:000001">
    <property type="entry name" value="Acetolactate synthase, small subunit"/>
    <property type="match status" value="1"/>
</dbReference>
<sequence>MSDYPASQEGSRRHTLSVLVENRPGVLARVAGLFARRAFNINSLSVSPTERDDISRITVTADVAQAPLEQIIKQLNKLLHVLKIVDLDGSTTVEREMVLIKVAVDSSNRSDVLELVRMFRVRVVDVHTQSLTIEATGGEDKIEALLEMLGQYGIIELVRSGAVAMTRGPHALSEKVVGSQIKGR</sequence>
<dbReference type="UniPathway" id="UPA00047">
    <property type="reaction ID" value="UER00055"/>
</dbReference>
<dbReference type="NCBIfam" id="NF008864">
    <property type="entry name" value="PRK11895.1"/>
    <property type="match status" value="1"/>
</dbReference>
<keyword evidence="8 10" id="KW-0808">Transferase</keyword>
<dbReference type="InterPro" id="IPR045865">
    <property type="entry name" value="ACT-like_dom_sf"/>
</dbReference>
<keyword evidence="6 8" id="KW-0100">Branched-chain amino acid biosynthesis</keyword>
<dbReference type="STRING" id="1341695.BBOMB_0835"/>
<evidence type="ECO:0000256" key="6">
    <source>
        <dbReference type="ARBA" id="ARBA00023304"/>
    </source>
</evidence>
<keyword evidence="11" id="KW-1185">Reference proteome</keyword>
<dbReference type="EC" id="2.2.1.6" evidence="8"/>
<dbReference type="GO" id="GO:0003984">
    <property type="term" value="F:acetolactate synthase activity"/>
    <property type="evidence" value="ECO:0007669"/>
    <property type="project" value="UniProtKB-UniRule"/>
</dbReference>
<dbReference type="InterPro" id="IPR039557">
    <property type="entry name" value="AHAS_ACT"/>
</dbReference>
<keyword evidence="5 8" id="KW-0028">Amino-acid biosynthesis</keyword>
<dbReference type="GO" id="GO:0009099">
    <property type="term" value="P:L-valine biosynthetic process"/>
    <property type="evidence" value="ECO:0007669"/>
    <property type="project" value="UniProtKB-UniRule"/>
</dbReference>
<dbReference type="UniPathway" id="UPA00049">
    <property type="reaction ID" value="UER00059"/>
</dbReference>
<evidence type="ECO:0000256" key="7">
    <source>
        <dbReference type="ARBA" id="ARBA00048670"/>
    </source>
</evidence>
<dbReference type="OrthoDB" id="9787365at2"/>
<dbReference type="NCBIfam" id="TIGR00119">
    <property type="entry name" value="acolac_sm"/>
    <property type="match status" value="1"/>
</dbReference>
<comment type="similarity">
    <text evidence="3 8">Belongs to the acetolactate synthase small subunit family.</text>
</comment>
<name>A0A080N318_9BIFI</name>
<dbReference type="Gene3D" id="3.30.70.260">
    <property type="match status" value="1"/>
</dbReference>
<dbReference type="Gene3D" id="3.30.70.1150">
    <property type="entry name" value="ACT-like. Chain A, domain 2"/>
    <property type="match status" value="1"/>
</dbReference>
<evidence type="ECO:0000256" key="5">
    <source>
        <dbReference type="ARBA" id="ARBA00022605"/>
    </source>
</evidence>
<dbReference type="InterPro" id="IPR002912">
    <property type="entry name" value="ACT_dom"/>
</dbReference>
<dbReference type="CDD" id="cd04878">
    <property type="entry name" value="ACT_AHAS"/>
    <property type="match status" value="1"/>
</dbReference>
<dbReference type="InterPro" id="IPR054480">
    <property type="entry name" value="AHAS_small-like_ACT"/>
</dbReference>
<comment type="caution">
    <text evidence="10">The sequence shown here is derived from an EMBL/GenBank/DDBJ whole genome shotgun (WGS) entry which is preliminary data.</text>
</comment>
<dbReference type="Proteomes" id="UP000028730">
    <property type="component" value="Unassembled WGS sequence"/>
</dbReference>
<dbReference type="GO" id="GO:0009097">
    <property type="term" value="P:isoleucine biosynthetic process"/>
    <property type="evidence" value="ECO:0007669"/>
    <property type="project" value="UniProtKB-UniRule"/>
</dbReference>
<comment type="catalytic activity">
    <reaction evidence="7 8">
        <text>2 pyruvate + H(+) = (2S)-2-acetolactate + CO2</text>
        <dbReference type="Rhea" id="RHEA:25249"/>
        <dbReference type="ChEBI" id="CHEBI:15361"/>
        <dbReference type="ChEBI" id="CHEBI:15378"/>
        <dbReference type="ChEBI" id="CHEBI:16526"/>
        <dbReference type="ChEBI" id="CHEBI:58476"/>
        <dbReference type="EC" id="2.2.1.6"/>
    </reaction>
</comment>
<proteinExistence type="inferred from homology"/>
<comment type="function">
    <text evidence="8">Catalyzes the conversion of 2 pyruvate molecules into acetolactate in the first common step of the biosynthetic pathway of the branched-amino acids such as leucine, isoleucine, and valine.</text>
</comment>
<dbReference type="InterPro" id="IPR019455">
    <property type="entry name" value="Acetolactate_synth_ssu_C"/>
</dbReference>
<dbReference type="PROSITE" id="PS51671">
    <property type="entry name" value="ACT"/>
    <property type="match status" value="1"/>
</dbReference>
<dbReference type="FunFam" id="3.30.70.1150:FF:000001">
    <property type="entry name" value="Acetolactate synthase small subunit"/>
    <property type="match status" value="1"/>
</dbReference>
<evidence type="ECO:0000256" key="3">
    <source>
        <dbReference type="ARBA" id="ARBA00006341"/>
    </source>
</evidence>
<dbReference type="PANTHER" id="PTHR30239:SF0">
    <property type="entry name" value="ACETOLACTATE SYNTHASE SMALL SUBUNIT 1, CHLOROPLASTIC"/>
    <property type="match status" value="1"/>
</dbReference>
<organism evidence="10 11">
    <name type="scientific">Bifidobacterium bombi DSM 19703</name>
    <dbReference type="NCBI Taxonomy" id="1341695"/>
    <lineage>
        <taxon>Bacteria</taxon>
        <taxon>Bacillati</taxon>
        <taxon>Actinomycetota</taxon>
        <taxon>Actinomycetes</taxon>
        <taxon>Bifidobacteriales</taxon>
        <taxon>Bifidobacteriaceae</taxon>
        <taxon>Bifidobacterium</taxon>
    </lineage>
</organism>
<dbReference type="PANTHER" id="PTHR30239">
    <property type="entry name" value="ACETOLACTATE SYNTHASE SMALL SUBUNIT"/>
    <property type="match status" value="1"/>
</dbReference>
<comment type="pathway">
    <text evidence="1 8">Amino-acid biosynthesis; L-isoleucine biosynthesis; L-isoleucine from 2-oxobutanoate: step 1/4.</text>
</comment>
<dbReference type="GO" id="GO:0005829">
    <property type="term" value="C:cytosol"/>
    <property type="evidence" value="ECO:0007669"/>
    <property type="project" value="TreeGrafter"/>
</dbReference>
<evidence type="ECO:0000259" key="9">
    <source>
        <dbReference type="PROSITE" id="PS51671"/>
    </source>
</evidence>
<evidence type="ECO:0000256" key="2">
    <source>
        <dbReference type="ARBA" id="ARBA00005025"/>
    </source>
</evidence>
<gene>
    <name evidence="10" type="ORF">BBOMB_0835</name>
</gene>
<reference evidence="10 11" key="1">
    <citation type="journal article" date="2014" name="Appl. Environ. Microbiol.">
        <title>Genomic encyclopedia of type strains of the genus Bifidobacterium.</title>
        <authorList>
            <person name="Milani C."/>
            <person name="Lugli G.A."/>
            <person name="Duranti S."/>
            <person name="Turroni F."/>
            <person name="Bottacini F."/>
            <person name="Mangifesta M."/>
            <person name="Sanchez B."/>
            <person name="Viappiani A."/>
            <person name="Mancabelli L."/>
            <person name="Taminiau B."/>
            <person name="Delcenserie V."/>
            <person name="Barrangou R."/>
            <person name="Margolles A."/>
            <person name="van Sinderen D."/>
            <person name="Ventura M."/>
        </authorList>
    </citation>
    <scope>NUCLEOTIDE SEQUENCE [LARGE SCALE GENOMIC DNA]</scope>
    <source>
        <strain evidence="10 11">DSM 19703</strain>
    </source>
</reference>
<evidence type="ECO:0000313" key="11">
    <source>
        <dbReference type="Proteomes" id="UP000028730"/>
    </source>
</evidence>
<dbReference type="GO" id="GO:1990610">
    <property type="term" value="F:acetolactate synthase regulator activity"/>
    <property type="evidence" value="ECO:0007669"/>
    <property type="project" value="UniProtKB-UniRule"/>
</dbReference>
<dbReference type="AlphaFoldDB" id="A0A080N318"/>
<comment type="pathway">
    <text evidence="2 8">Amino-acid biosynthesis; L-valine biosynthesis; L-valine from pyruvate: step 1/4.</text>
</comment>
<dbReference type="SUPFAM" id="SSF55021">
    <property type="entry name" value="ACT-like"/>
    <property type="match status" value="2"/>
</dbReference>
<evidence type="ECO:0000256" key="1">
    <source>
        <dbReference type="ARBA" id="ARBA00004974"/>
    </source>
</evidence>
<comment type="subunit">
    <text evidence="4 8">Dimer of large and small chains.</text>
</comment>
<dbReference type="InterPro" id="IPR027271">
    <property type="entry name" value="Acetolactate_synth/TF_NikR_C"/>
</dbReference>
<dbReference type="EMBL" id="ATLK01000001">
    <property type="protein sequence ID" value="KFF31472.1"/>
    <property type="molecule type" value="Genomic_DNA"/>
</dbReference>
<evidence type="ECO:0000256" key="8">
    <source>
        <dbReference type="RuleBase" id="RU368092"/>
    </source>
</evidence>
<protein>
    <recommendedName>
        <fullName evidence="8">Acetolactate synthase small subunit</fullName>
        <shortName evidence="8">AHAS</shortName>
        <shortName evidence="8">ALS</shortName>
        <ecNumber evidence="8">2.2.1.6</ecNumber>
    </recommendedName>
    <alternativeName>
        <fullName evidence="8">Acetohydroxy-acid synthase small subunit</fullName>
    </alternativeName>
</protein>
<dbReference type="InterPro" id="IPR004789">
    <property type="entry name" value="Acetalactate_synth_ssu"/>
</dbReference>
<evidence type="ECO:0000313" key="10">
    <source>
        <dbReference type="EMBL" id="KFF31472.1"/>
    </source>
</evidence>
<dbReference type="RefSeq" id="WP_044087089.1">
    <property type="nucleotide sequence ID" value="NZ_ATLK01000001.1"/>
</dbReference>